<name>U7DAB0_9BACT</name>
<organism evidence="2 3">
    <name type="scientific">Chitinivibrio alkaliphilus ACht1</name>
    <dbReference type="NCBI Taxonomy" id="1313304"/>
    <lineage>
        <taxon>Bacteria</taxon>
        <taxon>Pseudomonadati</taxon>
        <taxon>Fibrobacterota</taxon>
        <taxon>Chitinivibrionia</taxon>
        <taxon>Chitinivibrionales</taxon>
        <taxon>Chitinivibrionaceae</taxon>
        <taxon>Chitinivibrio</taxon>
    </lineage>
</organism>
<gene>
    <name evidence="2" type="ORF">CALK_0458</name>
</gene>
<accession>U7DAB0</accession>
<dbReference type="AlphaFoldDB" id="U7DAB0"/>
<reference evidence="2 3" key="1">
    <citation type="journal article" date="2013" name="Environ. Microbiol.">
        <title>Genome analysis of Chitinivibrio alkaliphilus gen. nov., sp. nov., a novel extremely haloalkaliphilic anaerobic chitinolytic bacterium from the candidate phylum Termite Group 3.</title>
        <authorList>
            <person name="Sorokin D.Y."/>
            <person name="Gumerov V.M."/>
            <person name="Rakitin A.L."/>
            <person name="Beletsky A.V."/>
            <person name="Damste J.S."/>
            <person name="Muyzer G."/>
            <person name="Mardanov A.V."/>
            <person name="Ravin N.V."/>
        </authorList>
    </citation>
    <scope>NUCLEOTIDE SEQUENCE [LARGE SCALE GENOMIC DNA]</scope>
    <source>
        <strain evidence="2 3">ACht1</strain>
    </source>
</reference>
<dbReference type="InterPro" id="IPR025965">
    <property type="entry name" value="FlgD/Vpr_Ig-like"/>
</dbReference>
<dbReference type="Proteomes" id="UP000017148">
    <property type="component" value="Unassembled WGS sequence"/>
</dbReference>
<evidence type="ECO:0000313" key="3">
    <source>
        <dbReference type="Proteomes" id="UP000017148"/>
    </source>
</evidence>
<dbReference type="Gene3D" id="2.60.40.4070">
    <property type="match status" value="1"/>
</dbReference>
<dbReference type="EMBL" id="ASJR01000003">
    <property type="protein sequence ID" value="ERP38967.1"/>
    <property type="molecule type" value="Genomic_DNA"/>
</dbReference>
<feature type="domain" description="FlgD/Vpr Ig-like" evidence="1">
    <location>
        <begin position="272"/>
        <end position="337"/>
    </location>
</feature>
<evidence type="ECO:0000259" key="1">
    <source>
        <dbReference type="Pfam" id="PF13860"/>
    </source>
</evidence>
<protein>
    <recommendedName>
        <fullName evidence="1">FlgD/Vpr Ig-like domain-containing protein</fullName>
    </recommendedName>
</protein>
<comment type="caution">
    <text evidence="2">The sequence shown here is derived from an EMBL/GenBank/DDBJ whole genome shotgun (WGS) entry which is preliminary data.</text>
</comment>
<dbReference type="STRING" id="1313304.CALK_0458"/>
<evidence type="ECO:0000313" key="2">
    <source>
        <dbReference type="EMBL" id="ERP38967.1"/>
    </source>
</evidence>
<proteinExistence type="predicted"/>
<sequence length="359" mass="38970">MFLLFSISHGEKSALVGDFTGDGLVGAADFSVLYREWHTFTSTGRLRSGDELAPLRSEATLPYTQEDVRAQGRFDSLDIAVFKSMWQWSTREISFSPPPTSGASSLSISPLKDGQGERLFVELYGKELPPTTTIQLFYPAEGALSLRSCISAELLEGSQATPLVWESVSRDGTFVLLSSLRIDTTSPLSGTGDIAVLEFAFPKQDATEGRDSLWYALYDSTGTSYESNWLCVKDLFSSTAASMDVLVGPNPAKTADTPFGVRFATDPHISYDGGVVFSFVLGDKAPPHTAHIRIYDATGTRRVSSKNSHNTAGIHSIYWDGRTASGRPLPPGAYKAIITLSGELGTHTFERVVGIRETN</sequence>
<dbReference type="Pfam" id="PF13860">
    <property type="entry name" value="FlgD_ig"/>
    <property type="match status" value="1"/>
</dbReference>
<keyword evidence="3" id="KW-1185">Reference proteome</keyword>